<dbReference type="PANTHER" id="PTHR30472:SF24">
    <property type="entry name" value="FERRIC ENTEROBACTIN TRANSPORT SYSTEM PERMEASE PROTEIN FEPG"/>
    <property type="match status" value="1"/>
</dbReference>
<keyword evidence="10" id="KW-1185">Reference proteome</keyword>
<evidence type="ECO:0000256" key="7">
    <source>
        <dbReference type="ARBA" id="ARBA00023136"/>
    </source>
</evidence>
<keyword evidence="7 8" id="KW-0472">Membrane</keyword>
<keyword evidence="5 8" id="KW-0812">Transmembrane</keyword>
<evidence type="ECO:0000313" key="9">
    <source>
        <dbReference type="EMBL" id="OHV22557.1"/>
    </source>
</evidence>
<dbReference type="GO" id="GO:0033214">
    <property type="term" value="P:siderophore-iron import into cell"/>
    <property type="evidence" value="ECO:0007669"/>
    <property type="project" value="TreeGrafter"/>
</dbReference>
<evidence type="ECO:0000256" key="8">
    <source>
        <dbReference type="SAM" id="Phobius"/>
    </source>
</evidence>
<gene>
    <name evidence="9" type="ORF">BBK14_06470</name>
</gene>
<keyword evidence="4" id="KW-1003">Cell membrane</keyword>
<organism evidence="9 10">
    <name type="scientific">Parafrankia soli</name>
    <dbReference type="NCBI Taxonomy" id="2599596"/>
    <lineage>
        <taxon>Bacteria</taxon>
        <taxon>Bacillati</taxon>
        <taxon>Actinomycetota</taxon>
        <taxon>Actinomycetes</taxon>
        <taxon>Frankiales</taxon>
        <taxon>Frankiaceae</taxon>
        <taxon>Parafrankia</taxon>
    </lineage>
</organism>
<keyword evidence="6 8" id="KW-1133">Transmembrane helix</keyword>
<feature type="transmembrane region" description="Helical" evidence="8">
    <location>
        <begin position="78"/>
        <end position="96"/>
    </location>
</feature>
<feature type="transmembrane region" description="Helical" evidence="8">
    <location>
        <begin position="133"/>
        <end position="151"/>
    </location>
</feature>
<sequence length="345" mass="35095">MAPRGWVLRDRADRLSLRVDGRSVAVCGALLAVLAAVCVATMITGEYAVSPREVFDSLRGQGSAGTDFVVVTLRLPRLLTGLMVGAALAVSGAIFQTMTANPLGSPDIIGFTAGSATGAVVVILVLHGTVYETSLGAVAGGVVTAVAIYLLSFRRGVAGPRLILVGIGAAAMLTALNSYLITRATLGDAITAQTWLLGSLNRRGWDEVRPLAVAVAVLLPAAACYGRRMSMLTMGGDTAKALGVPVERSRLALLAVGAALASCATAAAGPIGFVALAAPQLARHLARSPGAALLPTALLGALLVASSDLAAQRAFAPTQLPVGVATNAVGGIYLVWLLSRQRRGL</sequence>
<dbReference type="GO" id="GO:0005886">
    <property type="term" value="C:plasma membrane"/>
    <property type="evidence" value="ECO:0007669"/>
    <property type="project" value="UniProtKB-SubCell"/>
</dbReference>
<dbReference type="Gene3D" id="1.10.3470.10">
    <property type="entry name" value="ABC transporter involved in vitamin B12 uptake, BtuC"/>
    <property type="match status" value="1"/>
</dbReference>
<comment type="subcellular location">
    <subcellularLocation>
        <location evidence="1">Cell membrane</location>
        <topology evidence="1">Multi-pass membrane protein</topology>
    </subcellularLocation>
</comment>
<accession>A0A1S1PMQ2</accession>
<reference evidence="10" key="1">
    <citation type="submission" date="2016-07" db="EMBL/GenBank/DDBJ databases">
        <title>Frankia sp. NRRL B-16219 Genome sequencing.</title>
        <authorList>
            <person name="Ghodhbane-Gtari F."/>
            <person name="Swanson E."/>
            <person name="Gueddou A."/>
            <person name="Louati M."/>
            <person name="Nouioui I."/>
            <person name="Hezbri K."/>
            <person name="Abebe-Akele F."/>
            <person name="Simpson S."/>
            <person name="Morris K."/>
            <person name="Thomas K."/>
            <person name="Gtari M."/>
            <person name="Tisa L.S."/>
        </authorList>
    </citation>
    <scope>NUCLEOTIDE SEQUENCE [LARGE SCALE GENOMIC DNA]</scope>
    <source>
        <strain evidence="10">NRRL B-16219</strain>
    </source>
</reference>
<evidence type="ECO:0000256" key="4">
    <source>
        <dbReference type="ARBA" id="ARBA00022475"/>
    </source>
</evidence>
<feature type="transmembrane region" description="Helical" evidence="8">
    <location>
        <begin position="322"/>
        <end position="339"/>
    </location>
</feature>
<dbReference type="PANTHER" id="PTHR30472">
    <property type="entry name" value="FERRIC ENTEROBACTIN TRANSPORT SYSTEM PERMEASE PROTEIN"/>
    <property type="match status" value="1"/>
</dbReference>
<dbReference type="Pfam" id="PF01032">
    <property type="entry name" value="FecCD"/>
    <property type="match status" value="1"/>
</dbReference>
<dbReference type="Proteomes" id="UP000179769">
    <property type="component" value="Unassembled WGS sequence"/>
</dbReference>
<feature type="transmembrane region" description="Helical" evidence="8">
    <location>
        <begin position="163"/>
        <end position="181"/>
    </location>
</feature>
<name>A0A1S1PMQ2_9ACTN</name>
<evidence type="ECO:0000256" key="1">
    <source>
        <dbReference type="ARBA" id="ARBA00004651"/>
    </source>
</evidence>
<feature type="transmembrane region" description="Helical" evidence="8">
    <location>
        <begin position="251"/>
        <end position="278"/>
    </location>
</feature>
<dbReference type="CDD" id="cd06550">
    <property type="entry name" value="TM_ABC_iron-siderophores_like"/>
    <property type="match status" value="1"/>
</dbReference>
<feature type="transmembrane region" description="Helical" evidence="8">
    <location>
        <begin position="21"/>
        <end position="43"/>
    </location>
</feature>
<evidence type="ECO:0000256" key="5">
    <source>
        <dbReference type="ARBA" id="ARBA00022692"/>
    </source>
</evidence>
<evidence type="ECO:0000256" key="6">
    <source>
        <dbReference type="ARBA" id="ARBA00022989"/>
    </source>
</evidence>
<dbReference type="SUPFAM" id="SSF81345">
    <property type="entry name" value="ABC transporter involved in vitamin B12 uptake, BtuC"/>
    <property type="match status" value="1"/>
</dbReference>
<dbReference type="InterPro" id="IPR037294">
    <property type="entry name" value="ABC_BtuC-like"/>
</dbReference>
<proteinExistence type="inferred from homology"/>
<dbReference type="EMBL" id="MAXA01000246">
    <property type="protein sequence ID" value="OHV22557.1"/>
    <property type="molecule type" value="Genomic_DNA"/>
</dbReference>
<evidence type="ECO:0000256" key="2">
    <source>
        <dbReference type="ARBA" id="ARBA00007935"/>
    </source>
</evidence>
<keyword evidence="3" id="KW-0813">Transport</keyword>
<dbReference type="AlphaFoldDB" id="A0A1S1PMQ2"/>
<comment type="similarity">
    <text evidence="2">Belongs to the binding-protein-dependent transport system permease family. FecCD subfamily.</text>
</comment>
<feature type="transmembrane region" description="Helical" evidence="8">
    <location>
        <begin position="108"/>
        <end position="127"/>
    </location>
</feature>
<dbReference type="InterPro" id="IPR000522">
    <property type="entry name" value="ABC_transptr_permease_BtuC"/>
</dbReference>
<evidence type="ECO:0000313" key="10">
    <source>
        <dbReference type="Proteomes" id="UP000179769"/>
    </source>
</evidence>
<feature type="transmembrane region" description="Helical" evidence="8">
    <location>
        <begin position="290"/>
        <end position="310"/>
    </location>
</feature>
<evidence type="ECO:0008006" key="11">
    <source>
        <dbReference type="Google" id="ProtNLM"/>
    </source>
</evidence>
<comment type="caution">
    <text evidence="9">The sequence shown here is derived from an EMBL/GenBank/DDBJ whole genome shotgun (WGS) entry which is preliminary data.</text>
</comment>
<evidence type="ECO:0000256" key="3">
    <source>
        <dbReference type="ARBA" id="ARBA00022448"/>
    </source>
</evidence>
<dbReference type="GO" id="GO:0022857">
    <property type="term" value="F:transmembrane transporter activity"/>
    <property type="evidence" value="ECO:0007669"/>
    <property type="project" value="InterPro"/>
</dbReference>
<protein>
    <recommendedName>
        <fullName evidence="11">Iron ABC transporter permease</fullName>
    </recommendedName>
</protein>